<keyword evidence="1" id="KW-0175">Coiled coil</keyword>
<gene>
    <name evidence="3" type="ORF">Cvel_4768</name>
</gene>
<name>A0A0G4GIM8_9ALVE</name>
<proteinExistence type="predicted"/>
<evidence type="ECO:0000256" key="2">
    <source>
        <dbReference type="SAM" id="MobiDB-lite"/>
    </source>
</evidence>
<sequence length="225" mass="24730">MEKRAVAIQTLEEEIDRISKRKKIKGRERAVNCILQAVEEVGLLGWLRSGTEGGVGKRCEGVCLGGKERSPVSVTNQFALLENCVKKFSFRSQIFFQKTAFPLSHCVVETSDGNDHTIGPTTPCDEPIDPSDRLGEGGTDRLGGTTVYLMLVTAGRREIDKETLQGGTERDLRMAFWKEVGPKTSGFIGDGNSKESGWGVEGRGGETATWREGHRRGLCRRAGRE</sequence>
<feature type="coiled-coil region" evidence="1">
    <location>
        <begin position="1"/>
        <end position="28"/>
    </location>
</feature>
<accession>A0A0G4GIM8</accession>
<dbReference type="EMBL" id="CDMZ01001248">
    <property type="protein sequence ID" value="CEM29690.1"/>
    <property type="molecule type" value="Genomic_DNA"/>
</dbReference>
<reference evidence="3" key="1">
    <citation type="submission" date="2014-11" db="EMBL/GenBank/DDBJ databases">
        <authorList>
            <person name="Otto D Thomas"/>
            <person name="Naeem Raeece"/>
        </authorList>
    </citation>
    <scope>NUCLEOTIDE SEQUENCE</scope>
</reference>
<dbReference type="AlphaFoldDB" id="A0A0G4GIM8"/>
<feature type="compositionally biased region" description="Basic residues" evidence="2">
    <location>
        <begin position="213"/>
        <end position="225"/>
    </location>
</feature>
<evidence type="ECO:0000313" key="3">
    <source>
        <dbReference type="EMBL" id="CEM29690.1"/>
    </source>
</evidence>
<feature type="region of interest" description="Disordered" evidence="2">
    <location>
        <begin position="186"/>
        <end position="225"/>
    </location>
</feature>
<organism evidence="3">
    <name type="scientific">Chromera velia CCMP2878</name>
    <dbReference type="NCBI Taxonomy" id="1169474"/>
    <lineage>
        <taxon>Eukaryota</taxon>
        <taxon>Sar</taxon>
        <taxon>Alveolata</taxon>
        <taxon>Colpodellida</taxon>
        <taxon>Chromeraceae</taxon>
        <taxon>Chromera</taxon>
    </lineage>
</organism>
<evidence type="ECO:0000256" key="1">
    <source>
        <dbReference type="SAM" id="Coils"/>
    </source>
</evidence>
<protein>
    <submittedName>
        <fullName evidence="3">Uncharacterized protein</fullName>
    </submittedName>
</protein>
<dbReference type="VEuPathDB" id="CryptoDB:Cvel_4768"/>